<keyword evidence="2 3" id="KW-0694">RNA-binding</keyword>
<dbReference type="PROSITE" id="PS50102">
    <property type="entry name" value="RRM"/>
    <property type="match status" value="1"/>
</dbReference>
<evidence type="ECO:0000256" key="1">
    <source>
        <dbReference type="ARBA" id="ARBA00022553"/>
    </source>
</evidence>
<feature type="compositionally biased region" description="Low complexity" evidence="4">
    <location>
        <begin position="1"/>
        <end position="40"/>
    </location>
</feature>
<evidence type="ECO:0000256" key="2">
    <source>
        <dbReference type="ARBA" id="ARBA00022884"/>
    </source>
</evidence>
<accession>A0A6G1KSM0</accession>
<evidence type="ECO:0000259" key="5">
    <source>
        <dbReference type="PROSITE" id="PS50102"/>
    </source>
</evidence>
<dbReference type="SUPFAM" id="SSF54928">
    <property type="entry name" value="RNA-binding domain, RBD"/>
    <property type="match status" value="1"/>
</dbReference>
<dbReference type="PANTHER" id="PTHR10501">
    <property type="entry name" value="U1 SMALL NUCLEAR RIBONUCLEOPROTEIN A/U2 SMALL NUCLEAR RIBONUCLEOPROTEIN B"/>
    <property type="match status" value="1"/>
</dbReference>
<keyword evidence="7" id="KW-1185">Reference proteome</keyword>
<dbReference type="Pfam" id="PF00076">
    <property type="entry name" value="RRM_1"/>
    <property type="match status" value="1"/>
</dbReference>
<keyword evidence="1" id="KW-0597">Phosphoprotein</keyword>
<evidence type="ECO:0000256" key="4">
    <source>
        <dbReference type="SAM" id="MobiDB-lite"/>
    </source>
</evidence>
<name>A0A6G1KSM0_9PLEO</name>
<dbReference type="OrthoDB" id="431169at2759"/>
<dbReference type="AlphaFoldDB" id="A0A6G1KSM0"/>
<dbReference type="GO" id="GO:0003723">
    <property type="term" value="F:RNA binding"/>
    <property type="evidence" value="ECO:0007669"/>
    <property type="project" value="UniProtKB-UniRule"/>
</dbReference>
<dbReference type="Proteomes" id="UP000799428">
    <property type="component" value="Unassembled WGS sequence"/>
</dbReference>
<evidence type="ECO:0000313" key="7">
    <source>
        <dbReference type="Proteomes" id="UP000799428"/>
    </source>
</evidence>
<dbReference type="InterPro" id="IPR012677">
    <property type="entry name" value="Nucleotide-bd_a/b_plait_sf"/>
</dbReference>
<dbReference type="SMART" id="SM00360">
    <property type="entry name" value="RRM"/>
    <property type="match status" value="2"/>
</dbReference>
<dbReference type="CDD" id="cd12245">
    <property type="entry name" value="RRM_scw1_like"/>
    <property type="match status" value="1"/>
</dbReference>
<feature type="compositionally biased region" description="Polar residues" evidence="4">
    <location>
        <begin position="186"/>
        <end position="211"/>
    </location>
</feature>
<evidence type="ECO:0000313" key="6">
    <source>
        <dbReference type="EMBL" id="KAF2715482.1"/>
    </source>
</evidence>
<feature type="region of interest" description="Disordered" evidence="4">
    <location>
        <begin position="181"/>
        <end position="211"/>
    </location>
</feature>
<feature type="domain" description="RRM" evidence="5">
    <location>
        <begin position="390"/>
        <end position="467"/>
    </location>
</feature>
<proteinExistence type="predicted"/>
<dbReference type="FunFam" id="3.30.70.330:FF:000089">
    <property type="entry name" value="RNA binding protein"/>
    <property type="match status" value="1"/>
</dbReference>
<feature type="compositionally biased region" description="Polar residues" evidence="4">
    <location>
        <begin position="41"/>
        <end position="57"/>
    </location>
</feature>
<dbReference type="InterPro" id="IPR035979">
    <property type="entry name" value="RBD_domain_sf"/>
</dbReference>
<protein>
    <recommendedName>
        <fullName evidence="5">RRM domain-containing protein</fullName>
    </recommendedName>
</protein>
<dbReference type="CDD" id="cd00590">
    <property type="entry name" value="RRM_SF"/>
    <property type="match status" value="1"/>
</dbReference>
<feature type="region of interest" description="Disordered" evidence="4">
    <location>
        <begin position="1"/>
        <end position="59"/>
    </location>
</feature>
<sequence length="584" mass="61546">MAGGPSPSSTSPSNLSNSPFLHGSFSSSTSSSPPKQSYPSQNPMTADVFSSSHTYNMPTHMGERRAMDKNGLSLLSFSEAETSPDPKGLPAIYLRGLPSNSDRDAVRNILLFAKDLVDCELNNAPKFVDDKGFASAVARFRTLEAAKEARNLLHGKRNASNDANMVVELLQDVLPGAIGSRRNTVDGASTRQGSISTPTGISGATTNARQSSRYNGTFQSMEKMSPPNGTPGLGNGEFPVQNLFSPTSPVNTSFNHRNLGKSVINDEADDDEGLLQESIGYATGGPAVQSHLSRRTTNPSVPVSRFSALSLNTNGVNRMASPPPMQNYASPLSAATMQSPGTAYSVMSPHSIPSAMGNLGPNASYQQYSQHFSRHNYPPVNPADQNPPCNTLYVGNLPIDTSEDELKAMFSKQRGYKRLCFRTKQNGPMCFVEFEDISFATKALNDLYGHPLHNSVKGGIRLSFSKNPLGVRTGQSTSMGSATSITPATPLSAFGGNVAAPPGFSTATGPPPGLSAPPGLSTPVHTNGSASSGFGMYSNGGFGMGDNDMASPIRQPLTTGHATNTAGNGYGAMNGNYSAYMMGR</sequence>
<reference evidence="6" key="1">
    <citation type="journal article" date="2020" name="Stud. Mycol.">
        <title>101 Dothideomycetes genomes: a test case for predicting lifestyles and emergence of pathogens.</title>
        <authorList>
            <person name="Haridas S."/>
            <person name="Albert R."/>
            <person name="Binder M."/>
            <person name="Bloem J."/>
            <person name="Labutti K."/>
            <person name="Salamov A."/>
            <person name="Andreopoulos B."/>
            <person name="Baker S."/>
            <person name="Barry K."/>
            <person name="Bills G."/>
            <person name="Bluhm B."/>
            <person name="Cannon C."/>
            <person name="Castanera R."/>
            <person name="Culley D."/>
            <person name="Daum C."/>
            <person name="Ezra D."/>
            <person name="Gonzalez J."/>
            <person name="Henrissat B."/>
            <person name="Kuo A."/>
            <person name="Liang C."/>
            <person name="Lipzen A."/>
            <person name="Lutzoni F."/>
            <person name="Magnuson J."/>
            <person name="Mondo S."/>
            <person name="Nolan M."/>
            <person name="Ohm R."/>
            <person name="Pangilinan J."/>
            <person name="Park H.-J."/>
            <person name="Ramirez L."/>
            <person name="Alfaro M."/>
            <person name="Sun H."/>
            <person name="Tritt A."/>
            <person name="Yoshinaga Y."/>
            <person name="Zwiers L.-H."/>
            <person name="Turgeon B."/>
            <person name="Goodwin S."/>
            <person name="Spatafora J."/>
            <person name="Crous P."/>
            <person name="Grigoriev I."/>
        </authorList>
    </citation>
    <scope>NUCLEOTIDE SEQUENCE</scope>
    <source>
        <strain evidence="6">CBS 279.74</strain>
    </source>
</reference>
<organism evidence="6 7">
    <name type="scientific">Pleomassaria siparia CBS 279.74</name>
    <dbReference type="NCBI Taxonomy" id="1314801"/>
    <lineage>
        <taxon>Eukaryota</taxon>
        <taxon>Fungi</taxon>
        <taxon>Dikarya</taxon>
        <taxon>Ascomycota</taxon>
        <taxon>Pezizomycotina</taxon>
        <taxon>Dothideomycetes</taxon>
        <taxon>Pleosporomycetidae</taxon>
        <taxon>Pleosporales</taxon>
        <taxon>Pleomassariaceae</taxon>
        <taxon>Pleomassaria</taxon>
    </lineage>
</organism>
<dbReference type="EMBL" id="MU005764">
    <property type="protein sequence ID" value="KAF2715482.1"/>
    <property type="molecule type" value="Genomic_DNA"/>
</dbReference>
<dbReference type="InterPro" id="IPR000504">
    <property type="entry name" value="RRM_dom"/>
</dbReference>
<gene>
    <name evidence="6" type="ORF">K504DRAFT_368095</name>
</gene>
<evidence type="ECO:0000256" key="3">
    <source>
        <dbReference type="PROSITE-ProRule" id="PRU00176"/>
    </source>
</evidence>
<dbReference type="Gene3D" id="3.30.70.330">
    <property type="match status" value="1"/>
</dbReference>